<dbReference type="Pfam" id="PF25455">
    <property type="entry name" value="Beta-barrel_CAF17_C"/>
    <property type="match status" value="1"/>
</dbReference>
<dbReference type="Gene3D" id="3.30.1360.120">
    <property type="entry name" value="Probable tRNA modification gtpase trme, domain 1"/>
    <property type="match status" value="1"/>
</dbReference>
<protein>
    <recommendedName>
        <fullName evidence="5">Iron-sulfur cluster assembly factor IBA57 homolog, mitochondrial</fullName>
    </recommendedName>
</protein>
<evidence type="ECO:0000256" key="3">
    <source>
        <dbReference type="ARBA" id="ARBA00023128"/>
    </source>
</evidence>
<dbReference type="PANTHER" id="PTHR22602">
    <property type="entry name" value="TRANSFERASE CAF17, MITOCHONDRIAL-RELATED"/>
    <property type="match status" value="1"/>
</dbReference>
<dbReference type="EMBL" id="KI966372">
    <property type="protein sequence ID" value="EWC48576.1"/>
    <property type="molecule type" value="Genomic_DNA"/>
</dbReference>
<dbReference type="HOGENOM" id="CLU_007884_7_0_1"/>
<dbReference type="InterPro" id="IPR017703">
    <property type="entry name" value="YgfZ/GCV_T_CS"/>
</dbReference>
<proteinExistence type="inferred from homology"/>
<evidence type="ECO:0000256" key="5">
    <source>
        <dbReference type="ARBA" id="ARBA00093637"/>
    </source>
</evidence>
<accession>W7HWN3</accession>
<dbReference type="PANTHER" id="PTHR22602:SF0">
    <property type="entry name" value="TRANSFERASE CAF17, MITOCHONDRIAL-RELATED"/>
    <property type="match status" value="1"/>
</dbReference>
<dbReference type="InterPro" id="IPR027266">
    <property type="entry name" value="TrmE/GcvT-like"/>
</dbReference>
<dbReference type="OrthoDB" id="191995at2759"/>
<evidence type="ECO:0000259" key="6">
    <source>
        <dbReference type="Pfam" id="PF25455"/>
    </source>
</evidence>
<evidence type="ECO:0000313" key="8">
    <source>
        <dbReference type="Proteomes" id="UP000024837"/>
    </source>
</evidence>
<organism evidence="7 8">
    <name type="scientific">Drechslerella stenobrocha 248</name>
    <dbReference type="NCBI Taxonomy" id="1043628"/>
    <lineage>
        <taxon>Eukaryota</taxon>
        <taxon>Fungi</taxon>
        <taxon>Dikarya</taxon>
        <taxon>Ascomycota</taxon>
        <taxon>Pezizomycotina</taxon>
        <taxon>Orbiliomycetes</taxon>
        <taxon>Orbiliales</taxon>
        <taxon>Orbiliaceae</taxon>
        <taxon>Drechslerella</taxon>
    </lineage>
</organism>
<keyword evidence="2" id="KW-0809">Transit peptide</keyword>
<evidence type="ECO:0000256" key="1">
    <source>
        <dbReference type="ARBA" id="ARBA00004305"/>
    </source>
</evidence>
<sequence>MSARSATRHLDYICRSCLQKRALSTSRRLGNVAAASAAAVPQAQPCKLPAQAPAENRAFKLSESRRLIMLQGVDAASFLNGITTNIVPDARSVEGLYSAFLTAQPCAPPVAAGTSASSVSSDEQLEPAYLVDISTELAPQLLRHLRRYKLRAKVTVRPLDGFDVWSVPNSFRFADTDTAAGGGGGGGGTKIGCVDPRAPGMGRRVVLPCDYSHIVGEVSTEEEGGEGVLSTQADDEVSYRLKRYLLGVPEAPGEIISGTALPQESNMDYMAGINFRKGCYVGQELTVLVYCGYRAACGVYDPAVGAGLPAEGMAVGGNIARVNKKGRTAGKFLGGVGNVGLALCRLEIMTGVSLGEGVGYDPAVDEFRVEGVEGGGEEVRIKAFVPEWHTTGTITSEAV</sequence>
<dbReference type="SUPFAM" id="SSF103025">
    <property type="entry name" value="Folate-binding domain"/>
    <property type="match status" value="1"/>
</dbReference>
<dbReference type="AlphaFoldDB" id="W7HWN3"/>
<comment type="subcellular location">
    <subcellularLocation>
        <location evidence="1">Mitochondrion matrix</location>
    </subcellularLocation>
</comment>
<name>W7HWN3_9PEZI</name>
<keyword evidence="3" id="KW-0496">Mitochondrion</keyword>
<evidence type="ECO:0000256" key="4">
    <source>
        <dbReference type="ARBA" id="ARBA00093447"/>
    </source>
</evidence>
<dbReference type="InterPro" id="IPR045179">
    <property type="entry name" value="YgfZ/GcvT"/>
</dbReference>
<dbReference type="Proteomes" id="UP000024837">
    <property type="component" value="Unassembled WGS sequence"/>
</dbReference>
<dbReference type="GO" id="GO:0005759">
    <property type="term" value="C:mitochondrial matrix"/>
    <property type="evidence" value="ECO:0007669"/>
    <property type="project" value="UniProtKB-SubCell"/>
</dbReference>
<comment type="similarity">
    <text evidence="4">Belongs to the GcvT family. CAF17/IBA57 subfamily.</text>
</comment>
<dbReference type="GO" id="GO:0016226">
    <property type="term" value="P:iron-sulfur cluster assembly"/>
    <property type="evidence" value="ECO:0007669"/>
    <property type="project" value="TreeGrafter"/>
</dbReference>
<dbReference type="NCBIfam" id="TIGR03317">
    <property type="entry name" value="ygfZ_signature"/>
    <property type="match status" value="1"/>
</dbReference>
<evidence type="ECO:0000256" key="2">
    <source>
        <dbReference type="ARBA" id="ARBA00022946"/>
    </source>
</evidence>
<gene>
    <name evidence="7" type="ORF">DRE_01798</name>
</gene>
<keyword evidence="8" id="KW-1185">Reference proteome</keyword>
<feature type="domain" description="CAF17 C-terminal" evidence="6">
    <location>
        <begin position="321"/>
        <end position="389"/>
    </location>
</feature>
<dbReference type="InterPro" id="IPR057460">
    <property type="entry name" value="CAF17_C"/>
</dbReference>
<evidence type="ECO:0000313" key="7">
    <source>
        <dbReference type="EMBL" id="EWC48576.1"/>
    </source>
</evidence>
<reference evidence="7 8" key="1">
    <citation type="submission" date="2013-05" db="EMBL/GenBank/DDBJ databases">
        <title>Drechslerella stenobrocha genome reveals carnivorous origination and mechanical trapping mechanism of predatory fungi.</title>
        <authorList>
            <person name="Liu X."/>
            <person name="Zhang W."/>
            <person name="Liu K."/>
        </authorList>
    </citation>
    <scope>NUCLEOTIDE SEQUENCE [LARGE SCALE GENOMIC DNA]</scope>
    <source>
        <strain evidence="7 8">248</strain>
    </source>
</reference>